<evidence type="ECO:0000256" key="2">
    <source>
        <dbReference type="ARBA" id="ARBA00022448"/>
    </source>
</evidence>
<dbReference type="Pfam" id="PF03480">
    <property type="entry name" value="DctP"/>
    <property type="match status" value="1"/>
</dbReference>
<dbReference type="InterPro" id="IPR004682">
    <property type="entry name" value="TRAP_DctP"/>
</dbReference>
<dbReference type="InterPro" id="IPR018389">
    <property type="entry name" value="DctP_fam"/>
</dbReference>
<evidence type="ECO:0000256" key="4">
    <source>
        <dbReference type="SAM" id="SignalP"/>
    </source>
</evidence>
<dbReference type="SUPFAM" id="SSF53850">
    <property type="entry name" value="Periplasmic binding protein-like II"/>
    <property type="match status" value="1"/>
</dbReference>
<evidence type="ECO:0000313" key="6">
    <source>
        <dbReference type="Proteomes" id="UP001528673"/>
    </source>
</evidence>
<dbReference type="InterPro" id="IPR038404">
    <property type="entry name" value="TRAP_DctP_sf"/>
</dbReference>
<comment type="similarity">
    <text evidence="1">Belongs to the bacterial solute-binding protein 7 family.</text>
</comment>
<dbReference type="PANTHER" id="PTHR33376">
    <property type="match status" value="1"/>
</dbReference>
<evidence type="ECO:0000313" key="5">
    <source>
        <dbReference type="EMBL" id="MDD0839892.1"/>
    </source>
</evidence>
<sequence length="336" mass="37107">MKKRMTPLALIAALAACLALPAQAQEPRVLKFGYGIAEDHPLGQGVNKFVQLVDQRGGGRIKVKAFPSNVLGSESAMISSAQGGVQEIVGASSAPVVQLVKEFAVFDLPFLFGDEKEADAVLDGPVGRELLDKLNPRGLVGLCYWETGFRHVTNSKRPITKAEDLKGLKLRVMQNPVYIDAFKTLGANAVPMPFTELYAALESRAIDAQENPYGIIHANKMNEVQKYLSATRHAYSPFVVMVSKKVWDKLSPDDHKVLNDACVESRDFQRKLNRESNASLVADMRAKGLQFNDIPPAEAARMRTELQPVVDKYSKQIGEDLVKQVYAEIDKVRKQK</sequence>
<reference evidence="5 6" key="1">
    <citation type="submission" date="2023-02" db="EMBL/GenBank/DDBJ databases">
        <title>Bacterial whole genomic sequence of Curvibacter sp. HBC61.</title>
        <authorList>
            <person name="Le V."/>
            <person name="Ko S.-R."/>
            <person name="Ahn C.-Y."/>
            <person name="Oh H.-M."/>
        </authorList>
    </citation>
    <scope>NUCLEOTIDE SEQUENCE [LARGE SCALE GENOMIC DNA]</scope>
    <source>
        <strain evidence="5 6">HBC61</strain>
    </source>
</reference>
<protein>
    <submittedName>
        <fullName evidence="5">TRAP transporter substrate-binding protein</fullName>
    </submittedName>
</protein>
<feature type="signal peptide" evidence="4">
    <location>
        <begin position="1"/>
        <end position="24"/>
    </location>
</feature>
<dbReference type="CDD" id="cd13679">
    <property type="entry name" value="PBP2_TRAP_YiaO_like"/>
    <property type="match status" value="1"/>
</dbReference>
<dbReference type="PIRSF" id="PIRSF006470">
    <property type="entry name" value="DctB"/>
    <property type="match status" value="1"/>
</dbReference>
<dbReference type="Gene3D" id="3.40.190.170">
    <property type="entry name" value="Bacterial extracellular solute-binding protein, family 7"/>
    <property type="match status" value="1"/>
</dbReference>
<gene>
    <name evidence="5" type="ORF">PSQ40_15010</name>
</gene>
<feature type="chain" id="PRO_5045368605" evidence="4">
    <location>
        <begin position="25"/>
        <end position="336"/>
    </location>
</feature>
<dbReference type="NCBIfam" id="NF037995">
    <property type="entry name" value="TRAP_S1"/>
    <property type="match status" value="1"/>
</dbReference>
<dbReference type="NCBIfam" id="TIGR00787">
    <property type="entry name" value="dctP"/>
    <property type="match status" value="1"/>
</dbReference>
<dbReference type="Proteomes" id="UP001528673">
    <property type="component" value="Unassembled WGS sequence"/>
</dbReference>
<keyword evidence="3 4" id="KW-0732">Signal</keyword>
<organism evidence="5 6">
    <name type="scientific">Curvibacter cyanobacteriorum</name>
    <dbReference type="NCBI Taxonomy" id="3026422"/>
    <lineage>
        <taxon>Bacteria</taxon>
        <taxon>Pseudomonadati</taxon>
        <taxon>Pseudomonadota</taxon>
        <taxon>Betaproteobacteria</taxon>
        <taxon>Burkholderiales</taxon>
        <taxon>Comamonadaceae</taxon>
        <taxon>Curvibacter</taxon>
    </lineage>
</organism>
<keyword evidence="2" id="KW-0813">Transport</keyword>
<dbReference type="PROSITE" id="PS51257">
    <property type="entry name" value="PROKAR_LIPOPROTEIN"/>
    <property type="match status" value="1"/>
</dbReference>
<evidence type="ECO:0000256" key="3">
    <source>
        <dbReference type="ARBA" id="ARBA00022729"/>
    </source>
</evidence>
<dbReference type="RefSeq" id="WP_273952503.1">
    <property type="nucleotide sequence ID" value="NZ_JAQSIP010000007.1"/>
</dbReference>
<keyword evidence="6" id="KW-1185">Reference proteome</keyword>
<comment type="caution">
    <text evidence="5">The sequence shown here is derived from an EMBL/GenBank/DDBJ whole genome shotgun (WGS) entry which is preliminary data.</text>
</comment>
<evidence type="ECO:0000256" key="1">
    <source>
        <dbReference type="ARBA" id="ARBA00009023"/>
    </source>
</evidence>
<dbReference type="PANTHER" id="PTHR33376:SF7">
    <property type="entry name" value="C4-DICARBOXYLATE-BINDING PROTEIN DCTB"/>
    <property type="match status" value="1"/>
</dbReference>
<accession>A0ABT5N0Q1</accession>
<dbReference type="EMBL" id="JAQSIP010000007">
    <property type="protein sequence ID" value="MDD0839892.1"/>
    <property type="molecule type" value="Genomic_DNA"/>
</dbReference>
<proteinExistence type="inferred from homology"/>
<name>A0ABT5N0Q1_9BURK</name>